<dbReference type="Proteomes" id="UP001519460">
    <property type="component" value="Unassembled WGS sequence"/>
</dbReference>
<protein>
    <submittedName>
        <fullName evidence="1">Uncharacterized protein</fullName>
    </submittedName>
</protein>
<accession>A0ABD0J8L2</accession>
<comment type="caution">
    <text evidence="1">The sequence shown here is derived from an EMBL/GenBank/DDBJ whole genome shotgun (WGS) entry which is preliminary data.</text>
</comment>
<proteinExistence type="predicted"/>
<organism evidence="1 2">
    <name type="scientific">Batillaria attramentaria</name>
    <dbReference type="NCBI Taxonomy" id="370345"/>
    <lineage>
        <taxon>Eukaryota</taxon>
        <taxon>Metazoa</taxon>
        <taxon>Spiralia</taxon>
        <taxon>Lophotrochozoa</taxon>
        <taxon>Mollusca</taxon>
        <taxon>Gastropoda</taxon>
        <taxon>Caenogastropoda</taxon>
        <taxon>Sorbeoconcha</taxon>
        <taxon>Cerithioidea</taxon>
        <taxon>Batillariidae</taxon>
        <taxon>Batillaria</taxon>
    </lineage>
</organism>
<name>A0ABD0J8L2_9CAEN</name>
<reference evidence="1 2" key="1">
    <citation type="journal article" date="2023" name="Sci. Data">
        <title>Genome assembly of the Korean intertidal mud-creeper Batillaria attramentaria.</title>
        <authorList>
            <person name="Patra A.K."/>
            <person name="Ho P.T."/>
            <person name="Jun S."/>
            <person name="Lee S.J."/>
            <person name="Kim Y."/>
            <person name="Won Y.J."/>
        </authorList>
    </citation>
    <scope>NUCLEOTIDE SEQUENCE [LARGE SCALE GENOMIC DNA]</scope>
    <source>
        <strain evidence="1">Wonlab-2016</strain>
    </source>
</reference>
<evidence type="ECO:0000313" key="2">
    <source>
        <dbReference type="Proteomes" id="UP001519460"/>
    </source>
</evidence>
<dbReference type="AlphaFoldDB" id="A0ABD0J8L2"/>
<evidence type="ECO:0000313" key="1">
    <source>
        <dbReference type="EMBL" id="KAK7464616.1"/>
    </source>
</evidence>
<gene>
    <name evidence="1" type="ORF">BaRGS_00037816</name>
</gene>
<sequence length="77" mass="8752">MIVSQLNAESITNVAAVIHCHRTKRQRHHLTNQAALPPADSYWCGSRACTSSWPEFRDDWRHSQRLGDLFRCTSAGT</sequence>
<dbReference type="EMBL" id="JACVVK020000582">
    <property type="protein sequence ID" value="KAK7464616.1"/>
    <property type="molecule type" value="Genomic_DNA"/>
</dbReference>
<keyword evidence="2" id="KW-1185">Reference proteome</keyword>